<comment type="caution">
    <text evidence="1">The sequence shown here is derived from an EMBL/GenBank/DDBJ whole genome shotgun (WGS) entry which is preliminary data.</text>
</comment>
<protein>
    <recommendedName>
        <fullName evidence="3">Phage protein</fullName>
    </recommendedName>
</protein>
<evidence type="ECO:0008006" key="3">
    <source>
        <dbReference type="Google" id="ProtNLM"/>
    </source>
</evidence>
<sequence>MKTLQKLILDFYKIFLHKKGASTDNDNYAYEKLKAENDTLRLECDKLLLKLKDKWENN</sequence>
<name>A0ABW8Z0J1_9FLAO</name>
<organism evidence="1 2">
    <name type="scientific">Flavobacterium rhizosphaerae</name>
    <dbReference type="NCBI Taxonomy" id="3163298"/>
    <lineage>
        <taxon>Bacteria</taxon>
        <taxon>Pseudomonadati</taxon>
        <taxon>Bacteroidota</taxon>
        <taxon>Flavobacteriia</taxon>
        <taxon>Flavobacteriales</taxon>
        <taxon>Flavobacteriaceae</taxon>
        <taxon>Flavobacterium</taxon>
    </lineage>
</organism>
<evidence type="ECO:0000313" key="1">
    <source>
        <dbReference type="EMBL" id="MFL9845137.1"/>
    </source>
</evidence>
<evidence type="ECO:0000313" key="2">
    <source>
        <dbReference type="Proteomes" id="UP001629156"/>
    </source>
</evidence>
<gene>
    <name evidence="1" type="ORF">ABS766_11970</name>
</gene>
<accession>A0ABW8Z0J1</accession>
<dbReference type="EMBL" id="JBELPZ010000012">
    <property type="protein sequence ID" value="MFL9845137.1"/>
    <property type="molecule type" value="Genomic_DNA"/>
</dbReference>
<keyword evidence="2" id="KW-1185">Reference proteome</keyword>
<reference evidence="1 2" key="1">
    <citation type="submission" date="2024-06" db="EMBL/GenBank/DDBJ databases">
        <authorList>
            <person name="Kaempfer P."/>
            <person name="Viver T."/>
        </authorList>
    </citation>
    <scope>NUCLEOTIDE SEQUENCE [LARGE SCALE GENOMIC DNA]</scope>
    <source>
        <strain evidence="1 2">ST-119</strain>
    </source>
</reference>
<proteinExistence type="predicted"/>
<dbReference type="Proteomes" id="UP001629156">
    <property type="component" value="Unassembled WGS sequence"/>
</dbReference>
<dbReference type="RefSeq" id="WP_408085405.1">
    <property type="nucleotide sequence ID" value="NZ_JBELPZ010000012.1"/>
</dbReference>